<accession>A0ACA9PAU4</accession>
<evidence type="ECO:0000313" key="1">
    <source>
        <dbReference type="EMBL" id="CAG8701233.1"/>
    </source>
</evidence>
<proteinExistence type="predicted"/>
<sequence length="187" mass="20917">MEILIQPQPQNVQHLMPNKSTEEPIISIQLSEEPIQLNLTPLLSPVTPPLNSNETLPLSSKVTSPLNSNVTPPLSSNVTTPLSSNVTTPLNSNVTTPLNFENSISEKSDSIISRAKLHESVKSSKNYGPYFRGDLRLSKNFKDDCECQCYHWYYDKPIRKTSEYFSVEEFEVYQVLGGSSAKVKEAL</sequence>
<evidence type="ECO:0000313" key="2">
    <source>
        <dbReference type="Proteomes" id="UP000789702"/>
    </source>
</evidence>
<comment type="caution">
    <text evidence="1">The sequence shown here is derived from an EMBL/GenBank/DDBJ whole genome shotgun (WGS) entry which is preliminary data.</text>
</comment>
<dbReference type="Proteomes" id="UP000789702">
    <property type="component" value="Unassembled WGS sequence"/>
</dbReference>
<protein>
    <submittedName>
        <fullName evidence="1">15170_t:CDS:1</fullName>
    </submittedName>
</protein>
<reference evidence="1" key="1">
    <citation type="submission" date="2021-06" db="EMBL/GenBank/DDBJ databases">
        <authorList>
            <person name="Kallberg Y."/>
            <person name="Tangrot J."/>
            <person name="Rosling A."/>
        </authorList>
    </citation>
    <scope>NUCLEOTIDE SEQUENCE</scope>
    <source>
        <strain evidence="1">IL203A</strain>
    </source>
</reference>
<gene>
    <name evidence="1" type="ORF">DHETER_LOCUS11766</name>
</gene>
<organism evidence="1 2">
    <name type="scientific">Dentiscutata heterogama</name>
    <dbReference type="NCBI Taxonomy" id="1316150"/>
    <lineage>
        <taxon>Eukaryota</taxon>
        <taxon>Fungi</taxon>
        <taxon>Fungi incertae sedis</taxon>
        <taxon>Mucoromycota</taxon>
        <taxon>Glomeromycotina</taxon>
        <taxon>Glomeromycetes</taxon>
        <taxon>Diversisporales</taxon>
        <taxon>Gigasporaceae</taxon>
        <taxon>Dentiscutata</taxon>
    </lineage>
</organism>
<keyword evidence="2" id="KW-1185">Reference proteome</keyword>
<name>A0ACA9PAU4_9GLOM</name>
<feature type="non-terminal residue" evidence="1">
    <location>
        <position position="187"/>
    </location>
</feature>
<dbReference type="EMBL" id="CAJVPU010026795">
    <property type="protein sequence ID" value="CAG8701233.1"/>
    <property type="molecule type" value="Genomic_DNA"/>
</dbReference>